<dbReference type="GO" id="GO:0004803">
    <property type="term" value="F:transposase activity"/>
    <property type="evidence" value="ECO:0007669"/>
    <property type="project" value="InterPro"/>
</dbReference>
<dbReference type="GO" id="GO:0003677">
    <property type="term" value="F:DNA binding"/>
    <property type="evidence" value="ECO:0007669"/>
    <property type="project" value="InterPro"/>
</dbReference>
<dbReference type="GO" id="GO:0006313">
    <property type="term" value="P:DNA transposition"/>
    <property type="evidence" value="ECO:0007669"/>
    <property type="project" value="InterPro"/>
</dbReference>
<dbReference type="Proteomes" id="UP000680067">
    <property type="component" value="Unassembled WGS sequence"/>
</dbReference>
<sequence>MAAWLGLIPRQYSTGGNSNLGSISKRGNGYLRMLVIQGARALMIHMKRDQSRMGQWLYEIERRSHPHVALIALANKIVRICRKVLTGGENYRPFPYESVNA</sequence>
<gene>
    <name evidence="2" type="ORF">KDM89_18940</name>
</gene>
<dbReference type="Pfam" id="PF02371">
    <property type="entry name" value="Transposase_20"/>
    <property type="match status" value="1"/>
</dbReference>
<evidence type="ECO:0000259" key="1">
    <source>
        <dbReference type="Pfam" id="PF02371"/>
    </source>
</evidence>
<name>A0A941DR85_9BURK</name>
<comment type="caution">
    <text evidence="2">The sequence shown here is derived from an EMBL/GenBank/DDBJ whole genome shotgun (WGS) entry which is preliminary data.</text>
</comment>
<feature type="domain" description="Transposase IS116/IS110/IS902 C-terminal" evidence="1">
    <location>
        <begin position="1"/>
        <end position="49"/>
    </location>
</feature>
<dbReference type="PANTHER" id="PTHR33055">
    <property type="entry name" value="TRANSPOSASE FOR INSERTION SEQUENCE ELEMENT IS1111A"/>
    <property type="match status" value="1"/>
</dbReference>
<reference evidence="2" key="1">
    <citation type="submission" date="2021-04" db="EMBL/GenBank/DDBJ databases">
        <title>novel species isolated from subtropical streams in China.</title>
        <authorList>
            <person name="Lu H."/>
        </authorList>
    </citation>
    <scope>NUCLEOTIDE SEQUENCE</scope>
    <source>
        <strain evidence="2">LFS511W</strain>
    </source>
</reference>
<dbReference type="AlphaFoldDB" id="A0A941DR85"/>
<keyword evidence="3" id="KW-1185">Reference proteome</keyword>
<proteinExistence type="predicted"/>
<accession>A0A941DR85</accession>
<dbReference type="PANTHER" id="PTHR33055:SF3">
    <property type="entry name" value="PUTATIVE TRANSPOSASE FOR IS117-RELATED"/>
    <property type="match status" value="1"/>
</dbReference>
<evidence type="ECO:0000313" key="3">
    <source>
        <dbReference type="Proteomes" id="UP000680067"/>
    </source>
</evidence>
<protein>
    <submittedName>
        <fullName evidence="2">IS110 family transposase</fullName>
    </submittedName>
</protein>
<dbReference type="EMBL" id="JAGSPN010000022">
    <property type="protein sequence ID" value="MBR7784222.1"/>
    <property type="molecule type" value="Genomic_DNA"/>
</dbReference>
<dbReference type="InterPro" id="IPR003346">
    <property type="entry name" value="Transposase_20"/>
</dbReference>
<organism evidence="2 3">
    <name type="scientific">Undibacterium luofuense</name>
    <dbReference type="NCBI Taxonomy" id="2828733"/>
    <lineage>
        <taxon>Bacteria</taxon>
        <taxon>Pseudomonadati</taxon>
        <taxon>Pseudomonadota</taxon>
        <taxon>Betaproteobacteria</taxon>
        <taxon>Burkholderiales</taxon>
        <taxon>Oxalobacteraceae</taxon>
        <taxon>Undibacterium</taxon>
    </lineage>
</organism>
<dbReference type="InterPro" id="IPR047650">
    <property type="entry name" value="Transpos_IS110"/>
</dbReference>
<evidence type="ECO:0000313" key="2">
    <source>
        <dbReference type="EMBL" id="MBR7784222.1"/>
    </source>
</evidence>